<keyword evidence="3" id="KW-0804">Transcription</keyword>
<keyword evidence="1" id="KW-0805">Transcription regulation</keyword>
<evidence type="ECO:0000259" key="4">
    <source>
        <dbReference type="PROSITE" id="PS51078"/>
    </source>
</evidence>
<dbReference type="InterPro" id="IPR029016">
    <property type="entry name" value="GAF-like_dom_sf"/>
</dbReference>
<keyword evidence="2" id="KW-0238">DNA-binding</keyword>
<dbReference type="PANTHER" id="PTHR30136:SF24">
    <property type="entry name" value="HTH-TYPE TRANSCRIPTIONAL REPRESSOR ALLR"/>
    <property type="match status" value="1"/>
</dbReference>
<dbReference type="Pfam" id="PF09339">
    <property type="entry name" value="HTH_IclR"/>
    <property type="match status" value="1"/>
</dbReference>
<dbReference type="SMART" id="SM00346">
    <property type="entry name" value="HTH_ICLR"/>
    <property type="match status" value="1"/>
</dbReference>
<evidence type="ECO:0000313" key="5">
    <source>
        <dbReference type="EMBL" id="MFC6153718.1"/>
    </source>
</evidence>
<proteinExistence type="predicted"/>
<dbReference type="InterPro" id="IPR036390">
    <property type="entry name" value="WH_DNA-bd_sf"/>
</dbReference>
<evidence type="ECO:0000256" key="2">
    <source>
        <dbReference type="ARBA" id="ARBA00023125"/>
    </source>
</evidence>
<dbReference type="Gene3D" id="3.30.450.40">
    <property type="match status" value="1"/>
</dbReference>
<gene>
    <name evidence="5" type="ORF">ACFPWU_08585</name>
</gene>
<evidence type="ECO:0000256" key="3">
    <source>
        <dbReference type="ARBA" id="ARBA00023163"/>
    </source>
</evidence>
<accession>A0ABW1QXE2</accession>
<dbReference type="Gene3D" id="1.10.10.10">
    <property type="entry name" value="Winged helix-like DNA-binding domain superfamily/Winged helix DNA-binding domain"/>
    <property type="match status" value="1"/>
</dbReference>
<dbReference type="SUPFAM" id="SSF46785">
    <property type="entry name" value="Winged helix' DNA-binding domain"/>
    <property type="match status" value="1"/>
</dbReference>
<dbReference type="PROSITE" id="PS51078">
    <property type="entry name" value="ICLR_ED"/>
    <property type="match status" value="1"/>
</dbReference>
<keyword evidence="6" id="KW-1185">Reference proteome</keyword>
<dbReference type="InterPro" id="IPR014757">
    <property type="entry name" value="Tscrpt_reg_IclR_C"/>
</dbReference>
<dbReference type="PANTHER" id="PTHR30136">
    <property type="entry name" value="HELIX-TURN-HELIX TRANSCRIPTIONAL REGULATOR, ICLR FAMILY"/>
    <property type="match status" value="1"/>
</dbReference>
<dbReference type="RefSeq" id="WP_128219993.1">
    <property type="nucleotide sequence ID" value="NZ_CP034929.1"/>
</dbReference>
<reference evidence="6" key="1">
    <citation type="journal article" date="2019" name="Int. J. Syst. Evol. Microbiol.">
        <title>The Global Catalogue of Microorganisms (GCM) 10K type strain sequencing project: providing services to taxonomists for standard genome sequencing and annotation.</title>
        <authorList>
            <consortium name="The Broad Institute Genomics Platform"/>
            <consortium name="The Broad Institute Genome Sequencing Center for Infectious Disease"/>
            <person name="Wu L."/>
            <person name="Ma J."/>
        </authorList>
    </citation>
    <scope>NUCLEOTIDE SEQUENCE [LARGE SCALE GENOMIC DNA]</scope>
    <source>
        <strain evidence="6">DFY28</strain>
    </source>
</reference>
<dbReference type="Pfam" id="PF01614">
    <property type="entry name" value="IclR_C"/>
    <property type="match status" value="1"/>
</dbReference>
<feature type="domain" description="IclR-ED" evidence="4">
    <location>
        <begin position="74"/>
        <end position="257"/>
    </location>
</feature>
<dbReference type="InterPro" id="IPR036388">
    <property type="entry name" value="WH-like_DNA-bd_sf"/>
</dbReference>
<dbReference type="Proteomes" id="UP001596098">
    <property type="component" value="Unassembled WGS sequence"/>
</dbReference>
<protein>
    <submittedName>
        <fullName evidence="5">IclR family transcriptional regulator</fullName>
    </submittedName>
</protein>
<dbReference type="SUPFAM" id="SSF55781">
    <property type="entry name" value="GAF domain-like"/>
    <property type="match status" value="1"/>
</dbReference>
<name>A0ABW1QXE2_9ACTN</name>
<evidence type="ECO:0000313" key="6">
    <source>
        <dbReference type="Proteomes" id="UP001596098"/>
    </source>
</evidence>
<evidence type="ECO:0000256" key="1">
    <source>
        <dbReference type="ARBA" id="ARBA00023015"/>
    </source>
</evidence>
<sequence>MTQDDTRPDTPRVQGASSSRKLLHMLLCFTEERPTWTVAELAGELHLSVTSAYRYLGLLREVGLIDGAGGKSYRVTDLAVGLARAAEAAQGPLAEVSVPVMERLRTEFDETVLVARRGGGAVYCVDRVESRRPVRLQFDRGQAMDLHAGSLSRVLLSSMPAAERRRYVERVVGQLSPDRAALLTPTALNEVAERGWTESFEEVDEGIWGCAAAIRVGETVIAAIGTAAPVYRTGETRRAEIIRLVRDAADEIAAALG</sequence>
<dbReference type="EMBL" id="JBHSQI010000004">
    <property type="protein sequence ID" value="MFC6153718.1"/>
    <property type="molecule type" value="Genomic_DNA"/>
</dbReference>
<comment type="caution">
    <text evidence="5">The sequence shown here is derived from an EMBL/GenBank/DDBJ whole genome shotgun (WGS) entry which is preliminary data.</text>
</comment>
<dbReference type="InterPro" id="IPR050707">
    <property type="entry name" value="HTH_MetabolicPath_Reg"/>
</dbReference>
<organism evidence="5 6">
    <name type="scientific">Nocardioides yefusunii</name>
    <dbReference type="NCBI Taxonomy" id="2500546"/>
    <lineage>
        <taxon>Bacteria</taxon>
        <taxon>Bacillati</taxon>
        <taxon>Actinomycetota</taxon>
        <taxon>Actinomycetes</taxon>
        <taxon>Propionibacteriales</taxon>
        <taxon>Nocardioidaceae</taxon>
        <taxon>Nocardioides</taxon>
    </lineage>
</organism>
<dbReference type="InterPro" id="IPR005471">
    <property type="entry name" value="Tscrpt_reg_IclR_N"/>
</dbReference>